<dbReference type="InterPro" id="IPR057852">
    <property type="entry name" value="Beta-prop_WDR11_1st"/>
</dbReference>
<feature type="non-terminal residue" evidence="2">
    <location>
        <position position="1"/>
    </location>
</feature>
<dbReference type="GO" id="GO:0005737">
    <property type="term" value="C:cytoplasm"/>
    <property type="evidence" value="ECO:0007669"/>
    <property type="project" value="TreeGrafter"/>
</dbReference>
<gene>
    <name evidence="2" type="ORF">FSP39_000768</name>
</gene>
<organism evidence="2 3">
    <name type="scientific">Pinctada imbricata</name>
    <name type="common">Atlantic pearl-oyster</name>
    <name type="synonym">Pinctada martensii</name>
    <dbReference type="NCBI Taxonomy" id="66713"/>
    <lineage>
        <taxon>Eukaryota</taxon>
        <taxon>Metazoa</taxon>
        <taxon>Spiralia</taxon>
        <taxon>Lophotrochozoa</taxon>
        <taxon>Mollusca</taxon>
        <taxon>Bivalvia</taxon>
        <taxon>Autobranchia</taxon>
        <taxon>Pteriomorphia</taxon>
        <taxon>Pterioida</taxon>
        <taxon>Pterioidea</taxon>
        <taxon>Pteriidae</taxon>
        <taxon>Pinctada</taxon>
    </lineage>
</organism>
<dbReference type="Pfam" id="PF23751">
    <property type="entry name" value="Beta-prop_WDR11_1st"/>
    <property type="match status" value="1"/>
</dbReference>
<dbReference type="PANTHER" id="PTHR14593:SF5">
    <property type="entry name" value="WD REPEAT-CONTAINING PROTEIN 11"/>
    <property type="match status" value="1"/>
</dbReference>
<proteinExistence type="predicted"/>
<keyword evidence="3" id="KW-1185">Reference proteome</keyword>
<dbReference type="InterPro" id="IPR039694">
    <property type="entry name" value="WDR11"/>
</dbReference>
<sequence length="330" mass="36957">GWQGFLAYGCQSFVVVTDPKTVQVVQVLHRHQGNIVKVKWARENYHHDLGSPYSLQLVSADSNGLIVVWDVATGKPKTEIIDGTKPIQDMEWLSHQDASHDLLVALHPPYNLILWNTDTGTKLWKKSYTESLLSFSFDPFNSKNIASANLKSDSANGQDKKASTSKNLAKRMTNILVGEGPNKKSSSEDENVALNECLQLLYHRSCRHHLLLVYPREILILDLEINQTVGIIPMEKTGSPFVQSLRQRDVLLCLHENGSVTTRIRRKTNIISTPASEGHGAFDDSPPPVSMDVAYDLRCQTDSMRVTRHSQSVWYSSLPSDGEICGTDRY</sequence>
<comment type="caution">
    <text evidence="2">The sequence shown here is derived from an EMBL/GenBank/DDBJ whole genome shotgun (WGS) entry which is preliminary data.</text>
</comment>
<feature type="domain" description="WDR11 first beta-propeller" evidence="1">
    <location>
        <begin position="3"/>
        <end position="268"/>
    </location>
</feature>
<dbReference type="PANTHER" id="PTHR14593">
    <property type="entry name" value="WD REPEAT-CONTAINING PROTEIN 11"/>
    <property type="match status" value="1"/>
</dbReference>
<dbReference type="Gene3D" id="2.130.10.10">
    <property type="entry name" value="YVTN repeat-like/Quinoprotein amine dehydrogenase"/>
    <property type="match status" value="1"/>
</dbReference>
<name>A0AA88XYJ8_PINIB</name>
<dbReference type="InterPro" id="IPR036322">
    <property type="entry name" value="WD40_repeat_dom_sf"/>
</dbReference>
<evidence type="ECO:0000313" key="3">
    <source>
        <dbReference type="Proteomes" id="UP001186944"/>
    </source>
</evidence>
<dbReference type="InterPro" id="IPR015943">
    <property type="entry name" value="WD40/YVTN_repeat-like_dom_sf"/>
</dbReference>
<accession>A0AA88XYJ8</accession>
<dbReference type="AlphaFoldDB" id="A0AA88XYJ8"/>
<reference evidence="2" key="1">
    <citation type="submission" date="2019-08" db="EMBL/GenBank/DDBJ databases">
        <title>The improved chromosome-level genome for the pearl oyster Pinctada fucata martensii using PacBio sequencing and Hi-C.</title>
        <authorList>
            <person name="Zheng Z."/>
        </authorList>
    </citation>
    <scope>NUCLEOTIDE SEQUENCE</scope>
    <source>
        <strain evidence="2">ZZ-2019</strain>
        <tissue evidence="2">Adductor muscle</tissue>
    </source>
</reference>
<evidence type="ECO:0000259" key="1">
    <source>
        <dbReference type="Pfam" id="PF23751"/>
    </source>
</evidence>
<dbReference type="Proteomes" id="UP001186944">
    <property type="component" value="Unassembled WGS sequence"/>
</dbReference>
<evidence type="ECO:0000313" key="2">
    <source>
        <dbReference type="EMBL" id="KAK3094363.1"/>
    </source>
</evidence>
<dbReference type="SUPFAM" id="SSF50978">
    <property type="entry name" value="WD40 repeat-like"/>
    <property type="match status" value="1"/>
</dbReference>
<dbReference type="EMBL" id="VSWD01000008">
    <property type="protein sequence ID" value="KAK3094363.1"/>
    <property type="molecule type" value="Genomic_DNA"/>
</dbReference>
<protein>
    <recommendedName>
        <fullName evidence="1">WDR11 first beta-propeller domain-containing protein</fullName>
    </recommendedName>
</protein>